<dbReference type="STRING" id="188477.A0A433SKE6"/>
<dbReference type="EMBL" id="RQTK01001674">
    <property type="protein sequence ID" value="RUS69459.1"/>
    <property type="molecule type" value="Genomic_DNA"/>
</dbReference>
<dbReference type="GO" id="GO:0005524">
    <property type="term" value="F:ATP binding"/>
    <property type="evidence" value="ECO:0007669"/>
    <property type="project" value="InterPro"/>
</dbReference>
<dbReference type="Proteomes" id="UP000271974">
    <property type="component" value="Unassembled WGS sequence"/>
</dbReference>
<proteinExistence type="predicted"/>
<dbReference type="InterPro" id="IPR027413">
    <property type="entry name" value="GROEL-like_equatorial_sf"/>
</dbReference>
<comment type="caution">
    <text evidence="1">The sequence shown here is derived from an EMBL/GenBank/DDBJ whole genome shotgun (WGS) entry which is preliminary data.</text>
</comment>
<dbReference type="PANTHER" id="PTHR46883">
    <property type="entry name" value="BARDET-BIEDL SYNDROME 12 PROTEIN"/>
    <property type="match status" value="1"/>
</dbReference>
<evidence type="ECO:0000313" key="1">
    <source>
        <dbReference type="EMBL" id="RUS69459.1"/>
    </source>
</evidence>
<dbReference type="GO" id="GO:0051131">
    <property type="term" value="P:chaperone-mediated protein complex assembly"/>
    <property type="evidence" value="ECO:0007669"/>
    <property type="project" value="InterPro"/>
</dbReference>
<dbReference type="OrthoDB" id="10037098at2759"/>
<dbReference type="PANTHER" id="PTHR46883:SF1">
    <property type="entry name" value="BARDET-BIEDL SYNDROME 12 PROTEIN"/>
    <property type="match status" value="1"/>
</dbReference>
<dbReference type="GO" id="GO:0045494">
    <property type="term" value="P:photoreceptor cell maintenance"/>
    <property type="evidence" value="ECO:0007669"/>
    <property type="project" value="TreeGrafter"/>
</dbReference>
<dbReference type="Gene3D" id="1.10.560.10">
    <property type="entry name" value="GroEL-like equatorial domain"/>
    <property type="match status" value="1"/>
</dbReference>
<evidence type="ECO:0000313" key="2">
    <source>
        <dbReference type="Proteomes" id="UP000271974"/>
    </source>
</evidence>
<gene>
    <name evidence="1" type="ORF">EGW08_022781</name>
</gene>
<sequence>MILVKGNVKDTLLDVLEGAGVLVFTNMSYYTLSALAHANSIDMVTYITDASENHVCTIELQPLSDNWMDHLEEAKSNVKHFLKIVNSSDVQTVVLNHSNPVSASIAEQKLWRCLNFLSNAINDKKVLPGTGKTEAWCAQELRRKAAASLEANKGIQHTVMEELSQVFTDYSSLVQDNSYREQEQYQSDDKPTLSTQKQNESATLTKNSFANKIILPKQFPQDGLNLLDKNAHVAEDKERHSQQNSTVLSQSNYLFSSDARKCGSYHSSCDEIDVYKNEHINYYDNYTSKVSSWEAALDVVSLLSRLESFVITGIDMTSADREFAIF</sequence>
<dbReference type="InterPro" id="IPR002423">
    <property type="entry name" value="Cpn60/GroEL/TCP-1"/>
</dbReference>
<dbReference type="Pfam" id="PF00118">
    <property type="entry name" value="Cpn60_TCP1"/>
    <property type="match status" value="1"/>
</dbReference>
<organism evidence="1 2">
    <name type="scientific">Elysia chlorotica</name>
    <name type="common">Eastern emerald elysia</name>
    <name type="synonym">Sea slug</name>
    <dbReference type="NCBI Taxonomy" id="188477"/>
    <lineage>
        <taxon>Eukaryota</taxon>
        <taxon>Metazoa</taxon>
        <taxon>Spiralia</taxon>
        <taxon>Lophotrochozoa</taxon>
        <taxon>Mollusca</taxon>
        <taxon>Gastropoda</taxon>
        <taxon>Heterobranchia</taxon>
        <taxon>Euthyneura</taxon>
        <taxon>Panpulmonata</taxon>
        <taxon>Sacoglossa</taxon>
        <taxon>Placobranchoidea</taxon>
        <taxon>Plakobranchidae</taxon>
        <taxon>Elysia</taxon>
    </lineage>
</organism>
<dbReference type="InterPro" id="IPR042984">
    <property type="entry name" value="BBS12"/>
</dbReference>
<accession>A0A433SKE6</accession>
<name>A0A433SKE6_ELYCH</name>
<dbReference type="AlphaFoldDB" id="A0A433SKE6"/>
<keyword evidence="2" id="KW-1185">Reference proteome</keyword>
<reference evidence="1 2" key="1">
    <citation type="submission" date="2019-01" db="EMBL/GenBank/DDBJ databases">
        <title>A draft genome assembly of the solar-powered sea slug Elysia chlorotica.</title>
        <authorList>
            <person name="Cai H."/>
            <person name="Li Q."/>
            <person name="Fang X."/>
            <person name="Li J."/>
            <person name="Curtis N.E."/>
            <person name="Altenburger A."/>
            <person name="Shibata T."/>
            <person name="Feng M."/>
            <person name="Maeda T."/>
            <person name="Schwartz J.A."/>
            <person name="Shigenobu S."/>
            <person name="Lundholm N."/>
            <person name="Nishiyama T."/>
            <person name="Yang H."/>
            <person name="Hasebe M."/>
            <person name="Li S."/>
            <person name="Pierce S.K."/>
            <person name="Wang J."/>
        </authorList>
    </citation>
    <scope>NUCLEOTIDE SEQUENCE [LARGE SCALE GENOMIC DNA]</scope>
    <source>
        <strain evidence="1">EC2010</strain>
        <tissue evidence="1">Whole organism of an adult</tissue>
    </source>
</reference>
<protein>
    <submittedName>
        <fullName evidence="1">Uncharacterized protein</fullName>
    </submittedName>
</protein>